<keyword evidence="9" id="KW-0479">Metal-binding</keyword>
<keyword evidence="5 7" id="KW-0067">ATP-binding</keyword>
<proteinExistence type="inferred from homology"/>
<keyword evidence="6 7" id="KW-0046">Antibiotic resistance</keyword>
<dbReference type="NCBIfam" id="NF033068">
    <property type="entry name" value="APH_3p"/>
    <property type="match status" value="1"/>
</dbReference>
<dbReference type="AlphaFoldDB" id="A0A4V6HRJ9"/>
<dbReference type="InterPro" id="IPR024165">
    <property type="entry name" value="Kan/Strep_kinase"/>
</dbReference>
<evidence type="ECO:0000259" key="10">
    <source>
        <dbReference type="Pfam" id="PF01636"/>
    </source>
</evidence>
<dbReference type="GO" id="GO:0046872">
    <property type="term" value="F:metal ion binding"/>
    <property type="evidence" value="ECO:0007669"/>
    <property type="project" value="UniProtKB-KW"/>
</dbReference>
<evidence type="ECO:0000256" key="3">
    <source>
        <dbReference type="ARBA" id="ARBA00022741"/>
    </source>
</evidence>
<evidence type="ECO:0000256" key="9">
    <source>
        <dbReference type="PIRSR" id="PIRSR000706-2"/>
    </source>
</evidence>
<evidence type="ECO:0000256" key="6">
    <source>
        <dbReference type="ARBA" id="ARBA00023251"/>
    </source>
</evidence>
<evidence type="ECO:0000256" key="4">
    <source>
        <dbReference type="ARBA" id="ARBA00022777"/>
    </source>
</evidence>
<evidence type="ECO:0000256" key="1">
    <source>
        <dbReference type="ARBA" id="ARBA00006219"/>
    </source>
</evidence>
<evidence type="ECO:0000256" key="7">
    <source>
        <dbReference type="PIRNR" id="PIRNR000706"/>
    </source>
</evidence>
<dbReference type="SUPFAM" id="SSF56112">
    <property type="entry name" value="Protein kinase-like (PK-like)"/>
    <property type="match status" value="1"/>
</dbReference>
<dbReference type="GO" id="GO:0005524">
    <property type="term" value="F:ATP binding"/>
    <property type="evidence" value="ECO:0007669"/>
    <property type="project" value="UniProtKB-KW"/>
</dbReference>
<dbReference type="EMBL" id="QGQD01000070">
    <property type="protein sequence ID" value="TLC99317.1"/>
    <property type="molecule type" value="Genomic_DNA"/>
</dbReference>
<dbReference type="PANTHER" id="PTHR21310">
    <property type="entry name" value="AMINOGLYCOSIDE PHOSPHOTRANSFERASE-RELATED-RELATED"/>
    <property type="match status" value="1"/>
</dbReference>
<comment type="caution">
    <text evidence="11">The sequence shown here is derived from an EMBL/GenBank/DDBJ whole genome shotgun (WGS) entry which is preliminary data.</text>
</comment>
<keyword evidence="9" id="KW-0460">Magnesium</keyword>
<dbReference type="STRING" id="180332.GCA_000797495_01051"/>
<dbReference type="OrthoDB" id="3806873at2"/>
<feature type="binding site" evidence="9">
    <location>
        <position position="197"/>
    </location>
    <ligand>
        <name>Mg(2+)</name>
        <dbReference type="ChEBI" id="CHEBI:18420"/>
    </ligand>
</feature>
<dbReference type="PANTHER" id="PTHR21310:SF41">
    <property type="entry name" value="3'-PHOSPHOTRANSFERASE, PUTATIVE-RELATED"/>
    <property type="match status" value="1"/>
</dbReference>
<evidence type="ECO:0000313" key="11">
    <source>
        <dbReference type="EMBL" id="TLC99317.1"/>
    </source>
</evidence>
<dbReference type="RefSeq" id="WP_052377665.1">
    <property type="nucleotide sequence ID" value="NZ_CABMJZ010000048.1"/>
</dbReference>
<dbReference type="InterPro" id="IPR011009">
    <property type="entry name" value="Kinase-like_dom_sf"/>
</dbReference>
<dbReference type="PIRSF" id="PIRSF000706">
    <property type="entry name" value="Kanamycin_kin"/>
    <property type="match status" value="1"/>
</dbReference>
<organism evidence="11 12">
    <name type="scientific">Robinsoniella peoriensis</name>
    <dbReference type="NCBI Taxonomy" id="180332"/>
    <lineage>
        <taxon>Bacteria</taxon>
        <taxon>Bacillati</taxon>
        <taxon>Bacillota</taxon>
        <taxon>Clostridia</taxon>
        <taxon>Lachnospirales</taxon>
        <taxon>Lachnospiraceae</taxon>
        <taxon>Robinsoniella</taxon>
    </lineage>
</organism>
<protein>
    <submittedName>
        <fullName evidence="11">Aminoglycoside 3'-phosphotransferase</fullName>
        <ecNumber evidence="11">2.7.1.95</ecNumber>
    </submittedName>
</protein>
<dbReference type="CDD" id="cd05150">
    <property type="entry name" value="APH"/>
    <property type="match status" value="1"/>
</dbReference>
<keyword evidence="12" id="KW-1185">Reference proteome</keyword>
<sequence length="261" mass="29711">MDIPTKINNIIGSRSFTLDKTGMSDSQVICFDDMILKIEKQCEESDNEHQMLSWLSGRLPVPKLLCSEKSCSTNYLLMERVVGEMSCSTEFLEDPELLTELLAEGLRMLWNVDISACPYHNGIDNKLRLAEILVSNNLCEMEGVEPGTYGDNGFASPADLLTWLKDNRPAENLVFSHGDYCLPNIFINQNKVSGFIDLGRSGIADKYQDIALCYRSLKHNFEGRYGGKIYEDFNADILFDKLGIEPDWDRIQYYILLDELF</sequence>
<dbReference type="GO" id="GO:0046677">
    <property type="term" value="P:response to antibiotic"/>
    <property type="evidence" value="ECO:0007669"/>
    <property type="project" value="UniProtKB-KW"/>
</dbReference>
<evidence type="ECO:0000256" key="5">
    <source>
        <dbReference type="ARBA" id="ARBA00022840"/>
    </source>
</evidence>
<feature type="binding site" evidence="9">
    <location>
        <position position="184"/>
    </location>
    <ligand>
        <name>Mg(2+)</name>
        <dbReference type="ChEBI" id="CHEBI:18420"/>
    </ligand>
</feature>
<evidence type="ECO:0000256" key="8">
    <source>
        <dbReference type="PIRSR" id="PIRSR000706-1"/>
    </source>
</evidence>
<keyword evidence="3 7" id="KW-0547">Nucleotide-binding</keyword>
<feature type="domain" description="Aminoglycoside phosphotransferase" evidence="10">
    <location>
        <begin position="34"/>
        <end position="227"/>
    </location>
</feature>
<feature type="active site" description="Proton acceptor" evidence="8">
    <location>
        <position position="179"/>
    </location>
</feature>
<dbReference type="GO" id="GO:0008910">
    <property type="term" value="F:kanamycin kinase activity"/>
    <property type="evidence" value="ECO:0007669"/>
    <property type="project" value="UniProtKB-EC"/>
</dbReference>
<reference evidence="11 12" key="1">
    <citation type="journal article" date="2019" name="Anaerobe">
        <title>Detection of Robinsoniella peoriensis in multiple bone samples of a trauma patient.</title>
        <authorList>
            <person name="Schrottner P."/>
            <person name="Hartwich K."/>
            <person name="Bunk B."/>
            <person name="Schober I."/>
            <person name="Helbig S."/>
            <person name="Rudolph W.W."/>
            <person name="Gunzer F."/>
        </authorList>
    </citation>
    <scope>NUCLEOTIDE SEQUENCE [LARGE SCALE GENOMIC DNA]</scope>
    <source>
        <strain evidence="11 12">DSM 106044</strain>
    </source>
</reference>
<gene>
    <name evidence="11" type="primary">aphA</name>
    <name evidence="11" type="ORF">DSM106044_03768</name>
</gene>
<keyword evidence="2 7" id="KW-0808">Transferase</keyword>
<dbReference type="EC" id="2.7.1.95" evidence="11"/>
<accession>A0A4V6HRJ9</accession>
<dbReference type="Gene3D" id="3.90.1200.10">
    <property type="match status" value="1"/>
</dbReference>
<dbReference type="Pfam" id="PF01636">
    <property type="entry name" value="APH"/>
    <property type="match status" value="1"/>
</dbReference>
<dbReference type="InterPro" id="IPR051678">
    <property type="entry name" value="AGP_Transferase"/>
</dbReference>
<evidence type="ECO:0000313" key="12">
    <source>
        <dbReference type="Proteomes" id="UP000306509"/>
    </source>
</evidence>
<dbReference type="Gene3D" id="3.30.200.20">
    <property type="entry name" value="Phosphorylase Kinase, domain 1"/>
    <property type="match status" value="1"/>
</dbReference>
<comment type="similarity">
    <text evidence="1 7">Belongs to the aminoglycoside phosphotransferase family.</text>
</comment>
<name>A0A4V6HRJ9_9FIRM</name>
<keyword evidence="4 7" id="KW-0418">Kinase</keyword>
<dbReference type="Proteomes" id="UP000306509">
    <property type="component" value="Unassembled WGS sequence"/>
</dbReference>
<evidence type="ECO:0000256" key="2">
    <source>
        <dbReference type="ARBA" id="ARBA00022679"/>
    </source>
</evidence>
<dbReference type="InterPro" id="IPR002575">
    <property type="entry name" value="Aminoglycoside_PTrfase"/>
</dbReference>